<gene>
    <name evidence="2" type="ORF">AFUS01_LOCUS7228</name>
</gene>
<dbReference type="GO" id="GO:0005790">
    <property type="term" value="C:smooth endoplasmic reticulum"/>
    <property type="evidence" value="ECO:0007669"/>
    <property type="project" value="TreeGrafter"/>
</dbReference>
<dbReference type="EMBL" id="CAJVCH010048667">
    <property type="protein sequence ID" value="CAG7717790.1"/>
    <property type="molecule type" value="Genomic_DNA"/>
</dbReference>
<dbReference type="InterPro" id="IPR015925">
    <property type="entry name" value="Ryanodine_IP3_receptor"/>
</dbReference>
<dbReference type="OrthoDB" id="300855at2759"/>
<dbReference type="PANTHER" id="PTHR46399">
    <property type="entry name" value="B30.2/SPRY DOMAIN-CONTAINING PROTEIN"/>
    <property type="match status" value="1"/>
</dbReference>
<dbReference type="GO" id="GO:0030018">
    <property type="term" value="C:Z disc"/>
    <property type="evidence" value="ECO:0007669"/>
    <property type="project" value="TreeGrafter"/>
</dbReference>
<dbReference type="AlphaFoldDB" id="A0A8J2JCS8"/>
<reference evidence="2" key="1">
    <citation type="submission" date="2021-06" db="EMBL/GenBank/DDBJ databases">
        <authorList>
            <person name="Hodson N. C."/>
            <person name="Mongue J. A."/>
            <person name="Jaron S. K."/>
        </authorList>
    </citation>
    <scope>NUCLEOTIDE SEQUENCE</scope>
</reference>
<keyword evidence="3" id="KW-1185">Reference proteome</keyword>
<dbReference type="InterPro" id="IPR018247">
    <property type="entry name" value="EF_Hand_1_Ca_BS"/>
</dbReference>
<name>A0A8J2JCS8_9HEXA</name>
<dbReference type="GO" id="GO:0014808">
    <property type="term" value="P:release of sequestered calcium ion into cytosol by sarcoplasmic reticulum"/>
    <property type="evidence" value="ECO:0007669"/>
    <property type="project" value="TreeGrafter"/>
</dbReference>
<dbReference type="GO" id="GO:0005219">
    <property type="term" value="F:ryanodine-sensitive calcium-release channel activity"/>
    <property type="evidence" value="ECO:0007669"/>
    <property type="project" value="TreeGrafter"/>
</dbReference>
<organism evidence="2 3">
    <name type="scientific">Allacma fusca</name>
    <dbReference type="NCBI Taxonomy" id="39272"/>
    <lineage>
        <taxon>Eukaryota</taxon>
        <taxon>Metazoa</taxon>
        <taxon>Ecdysozoa</taxon>
        <taxon>Arthropoda</taxon>
        <taxon>Hexapoda</taxon>
        <taxon>Collembola</taxon>
        <taxon>Symphypleona</taxon>
        <taxon>Sminthuridae</taxon>
        <taxon>Allacma</taxon>
    </lineage>
</organism>
<proteinExistence type="predicted"/>
<dbReference type="GO" id="GO:0005509">
    <property type="term" value="F:calcium ion binding"/>
    <property type="evidence" value="ECO:0007669"/>
    <property type="project" value="InterPro"/>
</dbReference>
<evidence type="ECO:0000313" key="3">
    <source>
        <dbReference type="Proteomes" id="UP000708208"/>
    </source>
</evidence>
<comment type="caution">
    <text evidence="2">The sequence shown here is derived from an EMBL/GenBank/DDBJ whole genome shotgun (WGS) entry which is preliminary data.</text>
</comment>
<protein>
    <recommendedName>
        <fullName evidence="1">EF-hand domain-containing protein</fullName>
    </recommendedName>
</protein>
<accession>A0A8J2JCS8</accession>
<feature type="domain" description="EF-hand" evidence="1">
    <location>
        <begin position="14"/>
        <end position="47"/>
    </location>
</feature>
<dbReference type="GO" id="GO:0042383">
    <property type="term" value="C:sarcolemma"/>
    <property type="evidence" value="ECO:0007669"/>
    <property type="project" value="TreeGrafter"/>
</dbReference>
<dbReference type="PROSITE" id="PS50222">
    <property type="entry name" value="EF_HAND_2"/>
    <property type="match status" value="1"/>
</dbReference>
<dbReference type="PROSITE" id="PS00018">
    <property type="entry name" value="EF_HAND_1"/>
    <property type="match status" value="1"/>
</dbReference>
<sequence length="47" mass="5744">PKEFREKMEQFKNYTAEEINFLLMCCDTNHDGKIDYIEFTERFHNPA</sequence>
<dbReference type="GO" id="GO:0034704">
    <property type="term" value="C:calcium channel complex"/>
    <property type="evidence" value="ECO:0007669"/>
    <property type="project" value="TreeGrafter"/>
</dbReference>
<dbReference type="Proteomes" id="UP000708208">
    <property type="component" value="Unassembled WGS sequence"/>
</dbReference>
<feature type="non-terminal residue" evidence="2">
    <location>
        <position position="47"/>
    </location>
</feature>
<dbReference type="GO" id="GO:0033017">
    <property type="term" value="C:sarcoplasmic reticulum membrane"/>
    <property type="evidence" value="ECO:0007669"/>
    <property type="project" value="TreeGrafter"/>
</dbReference>
<dbReference type="PANTHER" id="PTHR46399:SF8">
    <property type="entry name" value="B30.2_SPRY DOMAIN-CONTAINING PROTEIN"/>
    <property type="match status" value="1"/>
</dbReference>
<feature type="non-terminal residue" evidence="2">
    <location>
        <position position="1"/>
    </location>
</feature>
<dbReference type="InterPro" id="IPR002048">
    <property type="entry name" value="EF_hand_dom"/>
</dbReference>
<dbReference type="GO" id="GO:0006941">
    <property type="term" value="P:striated muscle contraction"/>
    <property type="evidence" value="ECO:0007669"/>
    <property type="project" value="TreeGrafter"/>
</dbReference>
<evidence type="ECO:0000313" key="2">
    <source>
        <dbReference type="EMBL" id="CAG7717790.1"/>
    </source>
</evidence>
<evidence type="ECO:0000259" key="1">
    <source>
        <dbReference type="PROSITE" id="PS50222"/>
    </source>
</evidence>